<feature type="transmembrane region" description="Helical" evidence="1">
    <location>
        <begin position="99"/>
        <end position="116"/>
    </location>
</feature>
<feature type="transmembrane region" description="Helical" evidence="1">
    <location>
        <begin position="76"/>
        <end position="93"/>
    </location>
</feature>
<feature type="transmembrane region" description="Helical" evidence="1">
    <location>
        <begin position="137"/>
        <end position="159"/>
    </location>
</feature>
<dbReference type="EMBL" id="DTFI01000184">
    <property type="protein sequence ID" value="HGI44069.1"/>
    <property type="molecule type" value="Genomic_DNA"/>
</dbReference>
<keyword evidence="1" id="KW-1133">Transmembrane helix</keyword>
<comment type="caution">
    <text evidence="2">The sequence shown here is derived from an EMBL/GenBank/DDBJ whole genome shotgun (WGS) entry which is preliminary data.</text>
</comment>
<reference evidence="2" key="1">
    <citation type="journal article" date="2020" name="mSystems">
        <title>Genome- and Community-Level Interaction Insights into Carbon Utilization and Element Cycling Functions of Hydrothermarchaeota in Hydrothermal Sediment.</title>
        <authorList>
            <person name="Zhou Z."/>
            <person name="Liu Y."/>
            <person name="Xu W."/>
            <person name="Pan J."/>
            <person name="Luo Z.H."/>
            <person name="Li M."/>
        </authorList>
    </citation>
    <scope>NUCLEOTIDE SEQUENCE [LARGE SCALE GENOMIC DNA]</scope>
    <source>
        <strain evidence="2">SpSt-735</strain>
    </source>
</reference>
<keyword evidence="1" id="KW-0812">Transmembrane</keyword>
<evidence type="ECO:0000256" key="1">
    <source>
        <dbReference type="SAM" id="Phobius"/>
    </source>
</evidence>
<dbReference type="PROSITE" id="PS51257">
    <property type="entry name" value="PROKAR_LIPOPROTEIN"/>
    <property type="match status" value="1"/>
</dbReference>
<proteinExistence type="predicted"/>
<feature type="transmembrane region" description="Helical" evidence="1">
    <location>
        <begin position="36"/>
        <end position="56"/>
    </location>
</feature>
<accession>A0A7C4FF90</accession>
<evidence type="ECO:0000313" key="2">
    <source>
        <dbReference type="EMBL" id="HGI44069.1"/>
    </source>
</evidence>
<dbReference type="AlphaFoldDB" id="A0A7C4FF90"/>
<gene>
    <name evidence="2" type="ORF">ENV17_06775</name>
</gene>
<evidence type="ECO:0008006" key="3">
    <source>
        <dbReference type="Google" id="ProtNLM"/>
    </source>
</evidence>
<sequence length="192" mass="20379">MNRGRLATVVSLVLAPQLYGGFVSCIVWLHKAVGGAEALASLLISQTVLPLVWVLVDAVRGKVDIFVTDRGVRLKYYILTLVSYALGVAWTLARGWHTYLPLYAAYAAVVAALALVNELARWKISAHTAGVAAPTTVLVAMVDSWYALLYLLLLPVAWARLELRAHTPGQLVAGAAVAAAATLAALHLLGGV</sequence>
<name>A0A7C4FF90_THEPE</name>
<keyword evidence="1" id="KW-0472">Membrane</keyword>
<feature type="transmembrane region" description="Helical" evidence="1">
    <location>
        <begin position="171"/>
        <end position="189"/>
    </location>
</feature>
<protein>
    <recommendedName>
        <fullName evidence="3">Phosphatase PAP2 family protein</fullName>
    </recommendedName>
</protein>
<organism evidence="2">
    <name type="scientific">Thermofilum pendens</name>
    <dbReference type="NCBI Taxonomy" id="2269"/>
    <lineage>
        <taxon>Archaea</taxon>
        <taxon>Thermoproteota</taxon>
        <taxon>Thermoprotei</taxon>
        <taxon>Thermofilales</taxon>
        <taxon>Thermofilaceae</taxon>
        <taxon>Thermofilum</taxon>
    </lineage>
</organism>